<keyword evidence="5" id="KW-0547">Nucleotide-binding</keyword>
<gene>
    <name evidence="9" type="primary">oppD2</name>
    <name evidence="9" type="ORF">HMPREF9225_1828</name>
</gene>
<dbReference type="EC" id="3.6.3.-" evidence="9"/>
<dbReference type="GO" id="GO:0016887">
    <property type="term" value="F:ATP hydrolysis activity"/>
    <property type="evidence" value="ECO:0007669"/>
    <property type="project" value="InterPro"/>
</dbReference>
<accession>E0NNT9</accession>
<evidence type="ECO:0000256" key="1">
    <source>
        <dbReference type="ARBA" id="ARBA00004202"/>
    </source>
</evidence>
<dbReference type="EMBL" id="AEEH01000053">
    <property type="protein sequence ID" value="EFM24407.1"/>
    <property type="molecule type" value="Genomic_DNA"/>
</dbReference>
<dbReference type="FunFam" id="3.40.50.300:FF:000016">
    <property type="entry name" value="Oligopeptide ABC transporter ATP-binding component"/>
    <property type="match status" value="1"/>
</dbReference>
<evidence type="ECO:0000256" key="7">
    <source>
        <dbReference type="ARBA" id="ARBA00023136"/>
    </source>
</evidence>
<dbReference type="GO" id="GO:0015833">
    <property type="term" value="P:peptide transport"/>
    <property type="evidence" value="ECO:0007669"/>
    <property type="project" value="InterPro"/>
</dbReference>
<dbReference type="AlphaFoldDB" id="E0NNT9"/>
<evidence type="ECO:0000256" key="5">
    <source>
        <dbReference type="ARBA" id="ARBA00022741"/>
    </source>
</evidence>
<dbReference type="SUPFAM" id="SSF52540">
    <property type="entry name" value="P-loop containing nucleoside triphosphate hydrolases"/>
    <property type="match status" value="1"/>
</dbReference>
<dbReference type="Pfam" id="PF00005">
    <property type="entry name" value="ABC_tran"/>
    <property type="match status" value="1"/>
</dbReference>
<dbReference type="InterPro" id="IPR027417">
    <property type="entry name" value="P-loop_NTPase"/>
</dbReference>
<dbReference type="HOGENOM" id="CLU_000604_1_23_9"/>
<dbReference type="PANTHER" id="PTHR43297:SF2">
    <property type="entry name" value="DIPEPTIDE TRANSPORT ATP-BINDING PROTEIN DPPD"/>
    <property type="match status" value="1"/>
</dbReference>
<comment type="caution">
    <text evidence="9">The sequence shown here is derived from an EMBL/GenBank/DDBJ whole genome shotgun (WGS) entry which is preliminary data.</text>
</comment>
<keyword evidence="7" id="KW-0472">Membrane</keyword>
<dbReference type="InterPro" id="IPR013563">
    <property type="entry name" value="Oligopep_ABC_C"/>
</dbReference>
<keyword evidence="10" id="KW-1185">Reference proteome</keyword>
<dbReference type="InterPro" id="IPR017871">
    <property type="entry name" value="ABC_transporter-like_CS"/>
</dbReference>
<evidence type="ECO:0000259" key="8">
    <source>
        <dbReference type="PROSITE" id="PS50893"/>
    </source>
</evidence>
<comment type="similarity">
    <text evidence="2">Belongs to the ABC transporter superfamily.</text>
</comment>
<name>E0NNT9_9FIRM</name>
<dbReference type="STRING" id="862517.HMPREF9225_1828"/>
<dbReference type="Pfam" id="PF08352">
    <property type="entry name" value="oligo_HPY"/>
    <property type="match status" value="1"/>
</dbReference>
<keyword evidence="6 9" id="KW-0067">ATP-binding</keyword>
<dbReference type="InterPro" id="IPR050388">
    <property type="entry name" value="ABC_Ni/Peptide_Import"/>
</dbReference>
<organism evidence="9 10">
    <name type="scientific">Peptoniphilus duerdenii ATCC BAA-1640</name>
    <dbReference type="NCBI Taxonomy" id="862517"/>
    <lineage>
        <taxon>Bacteria</taxon>
        <taxon>Bacillati</taxon>
        <taxon>Bacillota</taxon>
        <taxon>Tissierellia</taxon>
        <taxon>Tissierellales</taxon>
        <taxon>Peptoniphilaceae</taxon>
        <taxon>Peptoniphilus</taxon>
    </lineage>
</organism>
<proteinExistence type="inferred from homology"/>
<feature type="domain" description="ABC transporter" evidence="8">
    <location>
        <begin position="22"/>
        <end position="272"/>
    </location>
</feature>
<keyword evidence="3" id="KW-0813">Transport</keyword>
<protein>
    <submittedName>
        <fullName evidence="9">ABC transporter, ATP-binding protein</fullName>
        <ecNumber evidence="9">3.6.3.-</ecNumber>
    </submittedName>
</protein>
<dbReference type="Proteomes" id="UP000003280">
    <property type="component" value="Unassembled WGS sequence"/>
</dbReference>
<dbReference type="PROSITE" id="PS00211">
    <property type="entry name" value="ABC_TRANSPORTER_1"/>
    <property type="match status" value="1"/>
</dbReference>
<comment type="subcellular location">
    <subcellularLocation>
        <location evidence="1">Cell membrane</location>
        <topology evidence="1">Peripheral membrane protein</topology>
    </subcellularLocation>
</comment>
<evidence type="ECO:0000256" key="4">
    <source>
        <dbReference type="ARBA" id="ARBA00022475"/>
    </source>
</evidence>
<reference evidence="9 10" key="1">
    <citation type="submission" date="2010-07" db="EMBL/GenBank/DDBJ databases">
        <authorList>
            <person name="Muzny D."/>
            <person name="Qin X."/>
            <person name="Deng J."/>
            <person name="Jiang H."/>
            <person name="Liu Y."/>
            <person name="Qu J."/>
            <person name="Song X.-Z."/>
            <person name="Zhang L."/>
            <person name="Thornton R."/>
            <person name="Coyle M."/>
            <person name="Francisco L."/>
            <person name="Jackson L."/>
            <person name="Javaid M."/>
            <person name="Korchina V."/>
            <person name="Kovar C."/>
            <person name="Mata R."/>
            <person name="Mathew T."/>
            <person name="Ngo R."/>
            <person name="Nguyen L."/>
            <person name="Nguyen N."/>
            <person name="Okwuonu G."/>
            <person name="Ongeri F."/>
            <person name="Pham C."/>
            <person name="Simmons D."/>
            <person name="Wilczek-Boney K."/>
            <person name="Hale W."/>
            <person name="Jakkamsetti A."/>
            <person name="Pham P."/>
            <person name="Ruth R."/>
            <person name="San Lucas F."/>
            <person name="Warren J."/>
            <person name="Zhang J."/>
            <person name="Zhao Z."/>
            <person name="Zhou C."/>
            <person name="Zhu D."/>
            <person name="Lee S."/>
            <person name="Bess C."/>
            <person name="Blankenburg K."/>
            <person name="Forbes L."/>
            <person name="Fu Q."/>
            <person name="Gubbala S."/>
            <person name="Hirani K."/>
            <person name="Jayaseelan J.C."/>
            <person name="Lara F."/>
            <person name="Munidasa M."/>
            <person name="Palculict T."/>
            <person name="Patil S."/>
            <person name="Pu L.-L."/>
            <person name="Saada N."/>
            <person name="Tang L."/>
            <person name="Weissenberger G."/>
            <person name="Zhu Y."/>
            <person name="Hemphill L."/>
            <person name="Shang Y."/>
            <person name="Youmans B."/>
            <person name="Ayvaz T."/>
            <person name="Ross M."/>
            <person name="Santibanez J."/>
            <person name="Aqrawi P."/>
            <person name="Gross S."/>
            <person name="Joshi V."/>
            <person name="Fowler G."/>
            <person name="Nazareth L."/>
            <person name="Reid J."/>
            <person name="Worley K."/>
            <person name="Petrosino J."/>
            <person name="Highlander S."/>
            <person name="Gibbs R."/>
        </authorList>
    </citation>
    <scope>NUCLEOTIDE SEQUENCE [LARGE SCALE GENOMIC DNA]</scope>
    <source>
        <strain evidence="9 10">ATCC BAA-1640</strain>
    </source>
</reference>
<dbReference type="NCBIfam" id="TIGR01727">
    <property type="entry name" value="oligo_HPY"/>
    <property type="match status" value="1"/>
</dbReference>
<dbReference type="eggNOG" id="COG0444">
    <property type="taxonomic scope" value="Bacteria"/>
</dbReference>
<dbReference type="PROSITE" id="PS50893">
    <property type="entry name" value="ABC_TRANSPORTER_2"/>
    <property type="match status" value="1"/>
</dbReference>
<keyword evidence="9" id="KW-0378">Hydrolase</keyword>
<evidence type="ECO:0000256" key="2">
    <source>
        <dbReference type="ARBA" id="ARBA00005417"/>
    </source>
</evidence>
<dbReference type="SMART" id="SM00382">
    <property type="entry name" value="AAA"/>
    <property type="match status" value="1"/>
</dbReference>
<dbReference type="CDD" id="cd03257">
    <property type="entry name" value="ABC_NikE_OppD_transporters"/>
    <property type="match status" value="1"/>
</dbReference>
<evidence type="ECO:0000256" key="3">
    <source>
        <dbReference type="ARBA" id="ARBA00022448"/>
    </source>
</evidence>
<evidence type="ECO:0000313" key="10">
    <source>
        <dbReference type="Proteomes" id="UP000003280"/>
    </source>
</evidence>
<dbReference type="GO" id="GO:0005886">
    <property type="term" value="C:plasma membrane"/>
    <property type="evidence" value="ECO:0007669"/>
    <property type="project" value="UniProtKB-SubCell"/>
</dbReference>
<dbReference type="GO" id="GO:0005524">
    <property type="term" value="F:ATP binding"/>
    <property type="evidence" value="ECO:0007669"/>
    <property type="project" value="UniProtKB-KW"/>
</dbReference>
<evidence type="ECO:0000256" key="6">
    <source>
        <dbReference type="ARBA" id="ARBA00022840"/>
    </source>
</evidence>
<dbReference type="RefSeq" id="WP_008902603.1">
    <property type="nucleotide sequence ID" value="NZ_GL397071.1"/>
</dbReference>
<keyword evidence="4" id="KW-1003">Cell membrane</keyword>
<dbReference type="Gene3D" id="3.40.50.300">
    <property type="entry name" value="P-loop containing nucleotide triphosphate hydrolases"/>
    <property type="match status" value="1"/>
</dbReference>
<dbReference type="InterPro" id="IPR003439">
    <property type="entry name" value="ABC_transporter-like_ATP-bd"/>
</dbReference>
<sequence length="345" mass="38740">MNTEMNTELNKELKIEDRKEILKVEDLQVSFYTPVGEVQAVDKISYTLHENEIMGIVGESGSGKSVESYAIMGLLQSPGKVKGGKILYKGENVLDYDKKQMRNFRGAKCSMIFQNPMTCLNPVYTIGNQLMEAVLVHSNISKKEAYDKAVNILELVGISNPERRMKQYPHELSGGMRQRVMIGMGLICEPDILIADEPTTALDVTIQAQILELIKKIQEKTKMSVIFITHNLAVVAQICDTVCVMYAGKIVEKGTVEEIFYNPQHPYTKGLLGSMPRIDSKENERLKSIEGTPVDMLNPPEGCGFSNRCDHCMNICLRKEPPMINISEDHKSKCFLHVKEAVHGR</sequence>
<dbReference type="PANTHER" id="PTHR43297">
    <property type="entry name" value="OLIGOPEPTIDE TRANSPORT ATP-BINDING PROTEIN APPD"/>
    <property type="match status" value="1"/>
</dbReference>
<evidence type="ECO:0000313" key="9">
    <source>
        <dbReference type="EMBL" id="EFM24407.1"/>
    </source>
</evidence>
<dbReference type="InterPro" id="IPR003593">
    <property type="entry name" value="AAA+_ATPase"/>
</dbReference>